<dbReference type="PANTHER" id="PTHR10057:SF0">
    <property type="entry name" value="TRANSLOCATOR PROTEIN"/>
    <property type="match status" value="1"/>
</dbReference>
<dbReference type="InterPro" id="IPR038330">
    <property type="entry name" value="TspO/MBR-related_sf"/>
</dbReference>
<organism evidence="7 8">
    <name type="scientific">Natronolimnobius baerhuensis</name>
    <dbReference type="NCBI Taxonomy" id="253108"/>
    <lineage>
        <taxon>Archaea</taxon>
        <taxon>Methanobacteriati</taxon>
        <taxon>Methanobacteriota</taxon>
        <taxon>Stenosarchaea group</taxon>
        <taxon>Halobacteria</taxon>
        <taxon>Halobacteriales</taxon>
        <taxon>Natrialbaceae</taxon>
        <taxon>Natronolimnobius</taxon>
    </lineage>
</organism>
<accession>A0A202E7A4</accession>
<dbReference type="CDD" id="cd15904">
    <property type="entry name" value="TSPO_MBR"/>
    <property type="match status" value="1"/>
</dbReference>
<dbReference type="FunFam" id="1.20.1260.100:FF:000001">
    <property type="entry name" value="translocator protein 2"/>
    <property type="match status" value="1"/>
</dbReference>
<comment type="caution">
    <text evidence="7">The sequence shown here is derived from an EMBL/GenBank/DDBJ whole genome shotgun (WGS) entry which is preliminary data.</text>
</comment>
<dbReference type="Proteomes" id="UP000196084">
    <property type="component" value="Unassembled WGS sequence"/>
</dbReference>
<reference evidence="7 8" key="1">
    <citation type="submission" date="2017-02" db="EMBL/GenBank/DDBJ databases">
        <title>Natronthermophilus aegyptiacus gen. nov.,sp. nov., an aerobic, extremely halophilic alkalithermophilic archaeon isolated from the athalassohaline Wadi An Natrun, Egypt.</title>
        <authorList>
            <person name="Zhao B."/>
        </authorList>
    </citation>
    <scope>NUCLEOTIDE SEQUENCE [LARGE SCALE GENOMIC DNA]</scope>
    <source>
        <strain evidence="7 8">CGMCC 1.3597</strain>
    </source>
</reference>
<keyword evidence="3 6" id="KW-0812">Transmembrane</keyword>
<name>A0A202E7A4_9EURY</name>
<dbReference type="PANTHER" id="PTHR10057">
    <property type="entry name" value="PERIPHERAL-TYPE BENZODIAZEPINE RECEPTOR"/>
    <property type="match status" value="1"/>
</dbReference>
<dbReference type="PIRSF" id="PIRSF005859">
    <property type="entry name" value="PBR"/>
    <property type="match status" value="1"/>
</dbReference>
<dbReference type="AlphaFoldDB" id="A0A202E7A4"/>
<evidence type="ECO:0000256" key="2">
    <source>
        <dbReference type="ARBA" id="ARBA00007524"/>
    </source>
</evidence>
<comment type="subcellular location">
    <subcellularLocation>
        <location evidence="1">Membrane</location>
        <topology evidence="1">Multi-pass membrane protein</topology>
    </subcellularLocation>
</comment>
<keyword evidence="8" id="KW-1185">Reference proteome</keyword>
<evidence type="ECO:0000256" key="6">
    <source>
        <dbReference type="SAM" id="Phobius"/>
    </source>
</evidence>
<proteinExistence type="inferred from homology"/>
<dbReference type="InterPro" id="IPR004307">
    <property type="entry name" value="TspO_MBR"/>
</dbReference>
<dbReference type="GO" id="GO:0033013">
    <property type="term" value="P:tetrapyrrole metabolic process"/>
    <property type="evidence" value="ECO:0007669"/>
    <property type="project" value="UniProtKB-ARBA"/>
</dbReference>
<gene>
    <name evidence="7" type="ORF">B2G88_06840</name>
</gene>
<evidence type="ECO:0000313" key="8">
    <source>
        <dbReference type="Proteomes" id="UP000196084"/>
    </source>
</evidence>
<feature type="transmembrane region" description="Helical" evidence="6">
    <location>
        <begin position="51"/>
        <end position="71"/>
    </location>
</feature>
<dbReference type="OrthoDB" id="212929at2157"/>
<evidence type="ECO:0000256" key="5">
    <source>
        <dbReference type="ARBA" id="ARBA00023136"/>
    </source>
</evidence>
<keyword evidence="4 6" id="KW-1133">Transmembrane helix</keyword>
<feature type="transmembrane region" description="Helical" evidence="6">
    <location>
        <begin position="83"/>
        <end position="104"/>
    </location>
</feature>
<dbReference type="RefSeq" id="WP_087714369.1">
    <property type="nucleotide sequence ID" value="NZ_MWPH01000002.1"/>
</dbReference>
<sequence length="161" mass="17814">METRVRRLELGELLTGLAIIIGVNVLGSSPAFFVGSDTSWFAEPWFFPPGYVFSIAWTLLFTLMGIALFLVWQRGTHKRTVRIALSLFAIQFALNLLWTPAFFGLQRADLGLLVIGALWIAIVATIVAFDRVSRLAAALLLPYLAWVSFATILTYTIYAGG</sequence>
<dbReference type="Pfam" id="PF03073">
    <property type="entry name" value="TspO_MBR"/>
    <property type="match status" value="1"/>
</dbReference>
<comment type="similarity">
    <text evidence="2">Belongs to the TspO/BZRP family.</text>
</comment>
<evidence type="ECO:0000256" key="3">
    <source>
        <dbReference type="ARBA" id="ARBA00022692"/>
    </source>
</evidence>
<feature type="transmembrane region" description="Helical" evidence="6">
    <location>
        <begin position="136"/>
        <end position="158"/>
    </location>
</feature>
<feature type="transmembrane region" description="Helical" evidence="6">
    <location>
        <begin position="110"/>
        <end position="129"/>
    </location>
</feature>
<evidence type="ECO:0000256" key="4">
    <source>
        <dbReference type="ARBA" id="ARBA00022989"/>
    </source>
</evidence>
<dbReference type="GO" id="GO:0016020">
    <property type="term" value="C:membrane"/>
    <property type="evidence" value="ECO:0007669"/>
    <property type="project" value="UniProtKB-SubCell"/>
</dbReference>
<feature type="transmembrane region" description="Helical" evidence="6">
    <location>
        <begin position="12"/>
        <end position="31"/>
    </location>
</feature>
<protein>
    <submittedName>
        <fullName evidence="7">TspO protein</fullName>
    </submittedName>
</protein>
<evidence type="ECO:0000256" key="1">
    <source>
        <dbReference type="ARBA" id="ARBA00004141"/>
    </source>
</evidence>
<evidence type="ECO:0000313" key="7">
    <source>
        <dbReference type="EMBL" id="OVE84137.1"/>
    </source>
</evidence>
<keyword evidence="5 6" id="KW-0472">Membrane</keyword>
<dbReference type="EMBL" id="MWPH01000002">
    <property type="protein sequence ID" value="OVE84137.1"/>
    <property type="molecule type" value="Genomic_DNA"/>
</dbReference>
<dbReference type="Gene3D" id="1.20.1260.100">
    <property type="entry name" value="TspO/MBR protein"/>
    <property type="match status" value="1"/>
</dbReference>